<proteinExistence type="predicted"/>
<comment type="caution">
    <text evidence="1">The sequence shown here is derived from an EMBL/GenBank/DDBJ whole genome shotgun (WGS) entry which is preliminary data.</text>
</comment>
<evidence type="ECO:0000313" key="2">
    <source>
        <dbReference type="Proteomes" id="UP001054945"/>
    </source>
</evidence>
<gene>
    <name evidence="1" type="ORF">CEXT_729491</name>
</gene>
<sequence>MRYIKAIYFTAVPQETRNDSCSQIVHVLPVIGLKILVLDFATCEDDISQLEGEIQVEKRRKSQNFSNKTKSSRAVVLKDFQPIHNSLMCFEMGNKIFKKCLVLNQGEYGNFGS</sequence>
<dbReference type="AlphaFoldDB" id="A0AAV4WP54"/>
<organism evidence="1 2">
    <name type="scientific">Caerostris extrusa</name>
    <name type="common">Bark spider</name>
    <name type="synonym">Caerostris bankana</name>
    <dbReference type="NCBI Taxonomy" id="172846"/>
    <lineage>
        <taxon>Eukaryota</taxon>
        <taxon>Metazoa</taxon>
        <taxon>Ecdysozoa</taxon>
        <taxon>Arthropoda</taxon>
        <taxon>Chelicerata</taxon>
        <taxon>Arachnida</taxon>
        <taxon>Araneae</taxon>
        <taxon>Araneomorphae</taxon>
        <taxon>Entelegynae</taxon>
        <taxon>Araneoidea</taxon>
        <taxon>Araneidae</taxon>
        <taxon>Caerostris</taxon>
    </lineage>
</organism>
<evidence type="ECO:0000313" key="1">
    <source>
        <dbReference type="EMBL" id="GIY84696.1"/>
    </source>
</evidence>
<reference evidence="1 2" key="1">
    <citation type="submission" date="2021-06" db="EMBL/GenBank/DDBJ databases">
        <title>Caerostris extrusa draft genome.</title>
        <authorList>
            <person name="Kono N."/>
            <person name="Arakawa K."/>
        </authorList>
    </citation>
    <scope>NUCLEOTIDE SEQUENCE [LARGE SCALE GENOMIC DNA]</scope>
</reference>
<protein>
    <submittedName>
        <fullName evidence="1">Uncharacterized protein</fullName>
    </submittedName>
</protein>
<accession>A0AAV4WP54</accession>
<dbReference type="EMBL" id="BPLR01016546">
    <property type="protein sequence ID" value="GIY84696.1"/>
    <property type="molecule type" value="Genomic_DNA"/>
</dbReference>
<dbReference type="Proteomes" id="UP001054945">
    <property type="component" value="Unassembled WGS sequence"/>
</dbReference>
<keyword evidence="2" id="KW-1185">Reference proteome</keyword>
<name>A0AAV4WP54_CAEEX</name>